<dbReference type="Proteomes" id="UP001519332">
    <property type="component" value="Unassembled WGS sequence"/>
</dbReference>
<sequence>MAGVEEIRAGIAMANEKSQAGIAAITQASLQLDDARNALLAATQGSNQADVAQAQGLLTEALQTLSTAQAAVQASISSAEGYAARL</sequence>
<proteinExistence type="predicted"/>
<evidence type="ECO:0000313" key="2">
    <source>
        <dbReference type="Proteomes" id="UP001519332"/>
    </source>
</evidence>
<comment type="caution">
    <text evidence="1">The sequence shown here is derived from an EMBL/GenBank/DDBJ whole genome shotgun (WGS) entry which is preliminary data.</text>
</comment>
<name>A0ABS4TN85_9PSEU</name>
<dbReference type="EMBL" id="JAGINW010000001">
    <property type="protein sequence ID" value="MBP2325430.1"/>
    <property type="molecule type" value="Genomic_DNA"/>
</dbReference>
<keyword evidence="2" id="KW-1185">Reference proteome</keyword>
<protein>
    <submittedName>
        <fullName evidence="1">Component of type VI protein secretion system</fullName>
    </submittedName>
</protein>
<dbReference type="RefSeq" id="WP_209642630.1">
    <property type="nucleotide sequence ID" value="NZ_JAGINW010000001.1"/>
</dbReference>
<organism evidence="1 2">
    <name type="scientific">Kibdelosporangium banguiense</name>
    <dbReference type="NCBI Taxonomy" id="1365924"/>
    <lineage>
        <taxon>Bacteria</taxon>
        <taxon>Bacillati</taxon>
        <taxon>Actinomycetota</taxon>
        <taxon>Actinomycetes</taxon>
        <taxon>Pseudonocardiales</taxon>
        <taxon>Pseudonocardiaceae</taxon>
        <taxon>Kibdelosporangium</taxon>
    </lineage>
</organism>
<reference evidence="1 2" key="1">
    <citation type="submission" date="2021-03" db="EMBL/GenBank/DDBJ databases">
        <title>Sequencing the genomes of 1000 actinobacteria strains.</title>
        <authorList>
            <person name="Klenk H.-P."/>
        </authorList>
    </citation>
    <scope>NUCLEOTIDE SEQUENCE [LARGE SCALE GENOMIC DNA]</scope>
    <source>
        <strain evidence="1 2">DSM 46670</strain>
    </source>
</reference>
<evidence type="ECO:0000313" key="1">
    <source>
        <dbReference type="EMBL" id="MBP2325430.1"/>
    </source>
</evidence>
<accession>A0ABS4TN85</accession>
<gene>
    <name evidence="1" type="ORF">JOF56_005815</name>
</gene>